<proteinExistence type="predicted"/>
<evidence type="ECO:0000256" key="1">
    <source>
        <dbReference type="SAM" id="MobiDB-lite"/>
    </source>
</evidence>
<evidence type="ECO:0000313" key="4">
    <source>
        <dbReference type="WBParaSite" id="ASIM_0002055401-mRNA-1"/>
    </source>
</evidence>
<dbReference type="Proteomes" id="UP000267096">
    <property type="component" value="Unassembled WGS sequence"/>
</dbReference>
<accession>A0A0M3KHT9</accession>
<dbReference type="AlphaFoldDB" id="A0A0M3KHT9"/>
<dbReference type="EMBL" id="UYRR01038302">
    <property type="protein sequence ID" value="VDK73184.1"/>
    <property type="molecule type" value="Genomic_DNA"/>
</dbReference>
<protein>
    <submittedName>
        <fullName evidence="2 4">Uncharacterized protein</fullName>
    </submittedName>
</protein>
<sequence>MSGPFHWCHIALTPQQKSRAQLKRNAFMQPINFLNVSGLLISELTTLALYWNTNDATRFHTSTTDIPYGCIKSGQRHQLPTSPAIMSDKPTSKKTIVPRQAKTT</sequence>
<organism evidence="4">
    <name type="scientific">Anisakis simplex</name>
    <name type="common">Herring worm</name>
    <dbReference type="NCBI Taxonomy" id="6269"/>
    <lineage>
        <taxon>Eukaryota</taxon>
        <taxon>Metazoa</taxon>
        <taxon>Ecdysozoa</taxon>
        <taxon>Nematoda</taxon>
        <taxon>Chromadorea</taxon>
        <taxon>Rhabditida</taxon>
        <taxon>Spirurina</taxon>
        <taxon>Ascaridomorpha</taxon>
        <taxon>Ascaridoidea</taxon>
        <taxon>Anisakidae</taxon>
        <taxon>Anisakis</taxon>
        <taxon>Anisakis simplex complex</taxon>
    </lineage>
</organism>
<evidence type="ECO:0000313" key="2">
    <source>
        <dbReference type="EMBL" id="VDK73184.1"/>
    </source>
</evidence>
<evidence type="ECO:0000313" key="3">
    <source>
        <dbReference type="Proteomes" id="UP000267096"/>
    </source>
</evidence>
<keyword evidence="3" id="KW-1185">Reference proteome</keyword>
<reference evidence="4" key="1">
    <citation type="submission" date="2017-02" db="UniProtKB">
        <authorList>
            <consortium name="WormBaseParasite"/>
        </authorList>
    </citation>
    <scope>IDENTIFICATION</scope>
</reference>
<reference evidence="2 3" key="2">
    <citation type="submission" date="2018-11" db="EMBL/GenBank/DDBJ databases">
        <authorList>
            <consortium name="Pathogen Informatics"/>
        </authorList>
    </citation>
    <scope>NUCLEOTIDE SEQUENCE [LARGE SCALE GENOMIC DNA]</scope>
</reference>
<name>A0A0M3KHT9_ANISI</name>
<gene>
    <name evidence="2" type="ORF">ASIM_LOCUS19937</name>
</gene>
<feature type="region of interest" description="Disordered" evidence="1">
    <location>
        <begin position="75"/>
        <end position="104"/>
    </location>
</feature>
<dbReference type="WBParaSite" id="ASIM_0002055401-mRNA-1">
    <property type="protein sequence ID" value="ASIM_0002055401-mRNA-1"/>
    <property type="gene ID" value="ASIM_0002055401"/>
</dbReference>